<dbReference type="Pfam" id="PF09548">
    <property type="entry name" value="Spore_III_AB"/>
    <property type="match status" value="1"/>
</dbReference>
<name>A0A4Y8Q2J6_9BACL</name>
<evidence type="ECO:0000313" key="1">
    <source>
        <dbReference type="EMBL" id="TFE87524.1"/>
    </source>
</evidence>
<dbReference type="PIRSF" id="PIRSF021435">
    <property type="entry name" value="SpoIIIAB"/>
    <property type="match status" value="1"/>
</dbReference>
<proteinExistence type="predicted"/>
<accession>A0A4Y8Q2J6</accession>
<protein>
    <submittedName>
        <fullName evidence="1">Stage III sporulation protein AB</fullName>
    </submittedName>
</protein>
<dbReference type="NCBIfam" id="TIGR02833">
    <property type="entry name" value="spore_III_AB"/>
    <property type="match status" value="1"/>
</dbReference>
<dbReference type="AlphaFoldDB" id="A0A4Y8Q2J6"/>
<dbReference type="InterPro" id="IPR014198">
    <property type="entry name" value="Spore_III_AB"/>
</dbReference>
<reference evidence="1 2" key="1">
    <citation type="submission" date="2017-03" db="EMBL/GenBank/DDBJ databases">
        <title>Isolation of Levoglucosan Utilizing Bacteria.</title>
        <authorList>
            <person name="Arya A.S."/>
        </authorList>
    </citation>
    <scope>NUCLEOTIDE SEQUENCE [LARGE SCALE GENOMIC DNA]</scope>
    <source>
        <strain evidence="1 2">MEC069</strain>
    </source>
</reference>
<organism evidence="1 2">
    <name type="scientific">Paenibacillus athensensis</name>
    <dbReference type="NCBI Taxonomy" id="1967502"/>
    <lineage>
        <taxon>Bacteria</taxon>
        <taxon>Bacillati</taxon>
        <taxon>Bacillota</taxon>
        <taxon>Bacilli</taxon>
        <taxon>Bacillales</taxon>
        <taxon>Paenibacillaceae</taxon>
        <taxon>Paenibacillus</taxon>
    </lineage>
</organism>
<sequence>MLKLIGALLVVAAAALAGFTVALHYSRRPQQIRQLMHALQRLETEIAYGLTPLPEAFQSVARQIADPLAALFRLAAERLLAADGKPTRDVWNESVREVWKRTSLRAPEREAVLQLGGVLGLSDRDDQIKHLRLTVNQLAAEEEESREEHRRYGKMWKSLGVLIGALIVILMY</sequence>
<evidence type="ECO:0000313" key="2">
    <source>
        <dbReference type="Proteomes" id="UP000298246"/>
    </source>
</evidence>
<comment type="caution">
    <text evidence="1">The sequence shown here is derived from an EMBL/GenBank/DDBJ whole genome shotgun (WGS) entry which is preliminary data.</text>
</comment>
<dbReference type="EMBL" id="MYFO01000013">
    <property type="protein sequence ID" value="TFE87524.1"/>
    <property type="molecule type" value="Genomic_DNA"/>
</dbReference>
<dbReference type="Proteomes" id="UP000298246">
    <property type="component" value="Unassembled WGS sequence"/>
</dbReference>
<keyword evidence="2" id="KW-1185">Reference proteome</keyword>
<dbReference type="RefSeq" id="WP_134753049.1">
    <property type="nucleotide sequence ID" value="NZ_MYFO02000010.1"/>
</dbReference>
<dbReference type="OrthoDB" id="1957909at2"/>
<gene>
    <name evidence="1" type="ORF">B5M42_11900</name>
</gene>